<dbReference type="PANTHER" id="PTHR43649">
    <property type="entry name" value="ARABINOSE-BINDING PROTEIN-RELATED"/>
    <property type="match status" value="1"/>
</dbReference>
<dbReference type="RefSeq" id="WP_343994462.1">
    <property type="nucleotide sequence ID" value="NZ_BAAANB010000072.1"/>
</dbReference>
<comment type="caution">
    <text evidence="1">The sequence shown here is derived from an EMBL/GenBank/DDBJ whole genome shotgun (WGS) entry which is preliminary data.</text>
</comment>
<dbReference type="Proteomes" id="UP001501285">
    <property type="component" value="Unassembled WGS sequence"/>
</dbReference>
<sequence>MTNSTSPLQASPLSRRTVLSGALGLAGIGALAACGSGSSGVPGQAPAVSAGGGATGYTGPKVALQFWNGFTGGDGPFMKRLVDQFNSEHPNISVSMNTMQWADYYAKLPAAVTAGKGPDIGIMHVDSVATNAARNVIQPLDDVATALKLSEADFAPVPWKAGIYNGKRYSIPLDVHPLGFFYNKDVMEKGGLDPEKPPMTNDEYMAALEKMKSKGIQGHWATPFPFTGSMSVQSLIWQFGGNLFSDDAKQVLWADEPGVKALTWFQDLVTKGYSAGKIAQDADIVALQNGKTAFNWNGIWTINTLKEKGDLKWGVAPLPNIGGTKAAWAGSHQFILPTSRTPDQNKQTAARVFLNWISTKSIEWAKGGQVPARNSVRESPEFKALKDQSTLATQIDYLHFPPPVAGIGDAIPEFEKALNAAILGGQDPKTVLSDAAGRATKILEANAKKYGG</sequence>
<organism evidence="1 2">
    <name type="scientific">Terrabacter terrae</name>
    <dbReference type="NCBI Taxonomy" id="318434"/>
    <lineage>
        <taxon>Bacteria</taxon>
        <taxon>Bacillati</taxon>
        <taxon>Actinomycetota</taxon>
        <taxon>Actinomycetes</taxon>
        <taxon>Micrococcales</taxon>
        <taxon>Intrasporangiaceae</taxon>
        <taxon>Terrabacter</taxon>
    </lineage>
</organism>
<dbReference type="InterPro" id="IPR006311">
    <property type="entry name" value="TAT_signal"/>
</dbReference>
<dbReference type="InterPro" id="IPR050490">
    <property type="entry name" value="Bact_solute-bd_prot1"/>
</dbReference>
<proteinExistence type="predicted"/>
<dbReference type="CDD" id="cd14748">
    <property type="entry name" value="PBP2_UgpB"/>
    <property type="match status" value="1"/>
</dbReference>
<reference evidence="1 2" key="1">
    <citation type="journal article" date="2019" name="Int. J. Syst. Evol. Microbiol.">
        <title>The Global Catalogue of Microorganisms (GCM) 10K type strain sequencing project: providing services to taxonomists for standard genome sequencing and annotation.</title>
        <authorList>
            <consortium name="The Broad Institute Genomics Platform"/>
            <consortium name="The Broad Institute Genome Sequencing Center for Infectious Disease"/>
            <person name="Wu L."/>
            <person name="Ma J."/>
        </authorList>
    </citation>
    <scope>NUCLEOTIDE SEQUENCE [LARGE SCALE GENOMIC DNA]</scope>
    <source>
        <strain evidence="1 2">JCM 14283</strain>
    </source>
</reference>
<dbReference type="EMBL" id="BAAANB010000072">
    <property type="protein sequence ID" value="GAA1501293.1"/>
    <property type="molecule type" value="Genomic_DNA"/>
</dbReference>
<dbReference type="PROSITE" id="PS51318">
    <property type="entry name" value="TAT"/>
    <property type="match status" value="1"/>
</dbReference>
<evidence type="ECO:0000313" key="2">
    <source>
        <dbReference type="Proteomes" id="UP001501285"/>
    </source>
</evidence>
<dbReference type="Gene3D" id="3.40.190.10">
    <property type="entry name" value="Periplasmic binding protein-like II"/>
    <property type="match status" value="1"/>
</dbReference>
<dbReference type="InterPro" id="IPR006059">
    <property type="entry name" value="SBP"/>
</dbReference>
<dbReference type="PANTHER" id="PTHR43649:SF14">
    <property type="entry name" value="BLR3389 PROTEIN"/>
    <property type="match status" value="1"/>
</dbReference>
<name>A0ABN1ZMW4_9MICO</name>
<accession>A0ABN1ZMW4</accession>
<keyword evidence="2" id="KW-1185">Reference proteome</keyword>
<evidence type="ECO:0000313" key="1">
    <source>
        <dbReference type="EMBL" id="GAA1501293.1"/>
    </source>
</evidence>
<gene>
    <name evidence="1" type="ORF">GCM10009740_37940</name>
</gene>
<protein>
    <submittedName>
        <fullName evidence="1">Extracellular solute-binding protein</fullName>
    </submittedName>
</protein>
<dbReference type="SUPFAM" id="SSF53850">
    <property type="entry name" value="Periplasmic binding protein-like II"/>
    <property type="match status" value="1"/>
</dbReference>
<dbReference type="Pfam" id="PF13416">
    <property type="entry name" value="SBP_bac_8"/>
    <property type="match status" value="1"/>
</dbReference>